<dbReference type="GO" id="GO:0000324">
    <property type="term" value="C:fungal-type vacuole"/>
    <property type="evidence" value="ECO:0007669"/>
    <property type="project" value="TreeGrafter"/>
</dbReference>
<evidence type="ECO:0000256" key="2">
    <source>
        <dbReference type="ARBA" id="ARBA00022692"/>
    </source>
</evidence>
<dbReference type="PANTHER" id="PTHR31465">
    <property type="entry name" value="PROTEIN RTA1-RELATED"/>
    <property type="match status" value="1"/>
</dbReference>
<evidence type="ECO:0000313" key="7">
    <source>
        <dbReference type="Proteomes" id="UP000784919"/>
    </source>
</evidence>
<sequence>MSDQEPPGAVSFGPGSNCNLNNCPAEWSIYGYRPSLAANATFLALFVLIGMVHGYLGYRWRSWGFMVGMLLGCMSEVIGYAG</sequence>
<proteinExistence type="predicted"/>
<dbReference type="AlphaFoldDB" id="A0A9P7STA9"/>
<feature type="non-terminal residue" evidence="6">
    <location>
        <position position="82"/>
    </location>
</feature>
<evidence type="ECO:0000256" key="3">
    <source>
        <dbReference type="ARBA" id="ARBA00022989"/>
    </source>
</evidence>
<organism evidence="6 7">
    <name type="scientific">Claviceps arundinis</name>
    <dbReference type="NCBI Taxonomy" id="1623583"/>
    <lineage>
        <taxon>Eukaryota</taxon>
        <taxon>Fungi</taxon>
        <taxon>Dikarya</taxon>
        <taxon>Ascomycota</taxon>
        <taxon>Pezizomycotina</taxon>
        <taxon>Sordariomycetes</taxon>
        <taxon>Hypocreomycetidae</taxon>
        <taxon>Hypocreales</taxon>
        <taxon>Clavicipitaceae</taxon>
        <taxon>Claviceps</taxon>
    </lineage>
</organism>
<dbReference type="EMBL" id="SRPS01000019">
    <property type="protein sequence ID" value="KAG5975977.1"/>
    <property type="molecule type" value="Genomic_DNA"/>
</dbReference>
<keyword evidence="2 5" id="KW-0812">Transmembrane</keyword>
<protein>
    <submittedName>
        <fullName evidence="6">Uncharacterized protein</fullName>
    </submittedName>
</protein>
<evidence type="ECO:0000256" key="1">
    <source>
        <dbReference type="ARBA" id="ARBA00004141"/>
    </source>
</evidence>
<feature type="transmembrane region" description="Helical" evidence="5">
    <location>
        <begin position="36"/>
        <end position="56"/>
    </location>
</feature>
<evidence type="ECO:0000313" key="6">
    <source>
        <dbReference type="EMBL" id="KAG5975977.1"/>
    </source>
</evidence>
<dbReference type="OrthoDB" id="4521223at2759"/>
<comment type="subcellular location">
    <subcellularLocation>
        <location evidence="1">Membrane</location>
        <topology evidence="1">Multi-pass membrane protein</topology>
    </subcellularLocation>
</comment>
<dbReference type="PANTHER" id="PTHR31465:SF9">
    <property type="entry name" value="SPHINGOID LONG-CHAIN BASE TRANSPORTER RSB1"/>
    <property type="match status" value="1"/>
</dbReference>
<keyword evidence="4 5" id="KW-0472">Membrane</keyword>
<feature type="transmembrane region" description="Helical" evidence="5">
    <location>
        <begin position="63"/>
        <end position="81"/>
    </location>
</feature>
<gene>
    <name evidence="6" type="ORF">E4U56_002642</name>
</gene>
<evidence type="ECO:0000256" key="4">
    <source>
        <dbReference type="ARBA" id="ARBA00023136"/>
    </source>
</evidence>
<keyword evidence="3 5" id="KW-1133">Transmembrane helix</keyword>
<accession>A0A9P7STA9</accession>
<name>A0A9P7STA9_9HYPO</name>
<comment type="caution">
    <text evidence="6">The sequence shown here is derived from an EMBL/GenBank/DDBJ whole genome shotgun (WGS) entry which is preliminary data.</text>
</comment>
<dbReference type="GO" id="GO:0005886">
    <property type="term" value="C:plasma membrane"/>
    <property type="evidence" value="ECO:0007669"/>
    <property type="project" value="TreeGrafter"/>
</dbReference>
<reference evidence="6" key="1">
    <citation type="journal article" date="2020" name="bioRxiv">
        <title>Whole genome comparisons of ergot fungi reveals the divergence and evolution of species within the genus Claviceps are the result of varying mechanisms driving genome evolution and host range expansion.</title>
        <authorList>
            <person name="Wyka S.A."/>
            <person name="Mondo S.J."/>
            <person name="Liu M."/>
            <person name="Dettman J."/>
            <person name="Nalam V."/>
            <person name="Broders K.D."/>
        </authorList>
    </citation>
    <scope>NUCLEOTIDE SEQUENCE</scope>
    <source>
        <strain evidence="6">CCC 1102</strain>
    </source>
</reference>
<dbReference type="Proteomes" id="UP000784919">
    <property type="component" value="Unassembled WGS sequence"/>
</dbReference>
<evidence type="ECO:0000256" key="5">
    <source>
        <dbReference type="SAM" id="Phobius"/>
    </source>
</evidence>
<dbReference type="InterPro" id="IPR007568">
    <property type="entry name" value="RTA1"/>
</dbReference>